<evidence type="ECO:0000313" key="2">
    <source>
        <dbReference type="Proteomes" id="UP000031553"/>
    </source>
</evidence>
<dbReference type="EMBL" id="JUFX02000026">
    <property type="protein sequence ID" value="KPH88511.1"/>
    <property type="molecule type" value="Genomic_DNA"/>
</dbReference>
<comment type="caution">
    <text evidence="1">The sequence shown here is derived from an EMBL/GenBank/DDBJ whole genome shotgun (WGS) entry which is preliminary data.</text>
</comment>
<evidence type="ECO:0000313" key="1">
    <source>
        <dbReference type="EMBL" id="KPH88511.1"/>
    </source>
</evidence>
<sequence>MIAAELFDSFVQRLRDARTFRLDHHHRNAVHQHHDIGDDEALAHVVAGWAIDTKLVSDGKAVGRHIVPGDVTDCLAASAVPAGQALDCQAFEEQSRNRLVCLHQPSLPVAGQGADRFGKVCIIEPGPAIRAGIDRAQALAQGGLTDDLPEADASCQVGVILAACLPDPAHGNALVDKGLFDIVIFMSH</sequence>
<reference evidence="1 2" key="1">
    <citation type="submission" date="2015-07" db="EMBL/GenBank/DDBJ databases">
        <title>Draft Genome Sequence of Komagataeibacter intermedius Strain AF2, Isolated from Kombucha Tea.</title>
        <authorList>
            <person name="Santos R.A."/>
            <person name="Berretta A.A."/>
            <person name="Barud H.S."/>
            <person name="Ribeiro S.J."/>
            <person name="Gonzalez-Garcia L.N."/>
            <person name="Zucchi T.D."/>
            <person name="Goldman G.H."/>
            <person name="Riano-Pachon D.M."/>
        </authorList>
    </citation>
    <scope>NUCLEOTIDE SEQUENCE [LARGE SCALE GENOMIC DNA]</scope>
    <source>
        <strain evidence="1 2">AF2</strain>
    </source>
</reference>
<organism evidence="1 2">
    <name type="scientific">Komagataeibacter intermedius AF2</name>
    <dbReference type="NCBI Taxonomy" id="1458464"/>
    <lineage>
        <taxon>Bacteria</taxon>
        <taxon>Pseudomonadati</taxon>
        <taxon>Pseudomonadota</taxon>
        <taxon>Alphaproteobacteria</taxon>
        <taxon>Acetobacterales</taxon>
        <taxon>Acetobacteraceae</taxon>
        <taxon>Komagataeibacter</taxon>
    </lineage>
</organism>
<gene>
    <name evidence="1" type="ORF">GLUCOINTEAF2_0203793</name>
</gene>
<accession>A0A0N1N5U9</accession>
<dbReference type="AlphaFoldDB" id="A0A0N1N5U9"/>
<protein>
    <submittedName>
        <fullName evidence="1">Uncharacterized protein</fullName>
    </submittedName>
</protein>
<proteinExistence type="predicted"/>
<name>A0A0N1N5U9_9PROT</name>
<dbReference type="Proteomes" id="UP000031553">
    <property type="component" value="Unassembled WGS sequence"/>
</dbReference>